<organism evidence="3 4">
    <name type="scientific">Giardia muris</name>
    <dbReference type="NCBI Taxonomy" id="5742"/>
    <lineage>
        <taxon>Eukaryota</taxon>
        <taxon>Metamonada</taxon>
        <taxon>Diplomonadida</taxon>
        <taxon>Hexamitidae</taxon>
        <taxon>Giardiinae</taxon>
        <taxon>Giardia</taxon>
    </lineage>
</organism>
<dbReference type="InterPro" id="IPR029058">
    <property type="entry name" value="AB_hydrolase_fold"/>
</dbReference>
<dbReference type="Proteomes" id="UP000315496">
    <property type="component" value="Chromosome 1"/>
</dbReference>
<dbReference type="PANTHER" id="PTHR42886:SF29">
    <property type="entry name" value="PUMMELIG, ISOFORM A"/>
    <property type="match status" value="1"/>
</dbReference>
<dbReference type="EMBL" id="VDLU01000001">
    <property type="protein sequence ID" value="TNJ29685.1"/>
    <property type="molecule type" value="Genomic_DNA"/>
</dbReference>
<dbReference type="AlphaFoldDB" id="A0A4Z1SXZ7"/>
<evidence type="ECO:0000256" key="1">
    <source>
        <dbReference type="ARBA" id="ARBA00038097"/>
    </source>
</evidence>
<evidence type="ECO:0000259" key="2">
    <source>
        <dbReference type="Pfam" id="PF12697"/>
    </source>
</evidence>
<dbReference type="PANTHER" id="PTHR42886">
    <property type="entry name" value="RE40534P-RELATED"/>
    <property type="match status" value="1"/>
</dbReference>
<reference evidence="3 4" key="1">
    <citation type="submission" date="2019-05" db="EMBL/GenBank/DDBJ databases">
        <title>The compact genome of Giardia muris reveals important steps in the evolution of intestinal protozoan parasites.</title>
        <authorList>
            <person name="Xu F."/>
            <person name="Jimenez-Gonzalez A."/>
            <person name="Einarsson E."/>
            <person name="Astvaldsson A."/>
            <person name="Peirasmaki D."/>
            <person name="Eckmann L."/>
            <person name="Andersson J.O."/>
            <person name="Svard S.G."/>
            <person name="Jerlstrom-Hultqvist J."/>
        </authorList>
    </citation>
    <scope>NUCLEOTIDE SEQUENCE [LARGE SCALE GENOMIC DNA]</scope>
    <source>
        <strain evidence="3 4">Roberts-Thomson</strain>
    </source>
</reference>
<evidence type="ECO:0000313" key="3">
    <source>
        <dbReference type="EMBL" id="TNJ29685.1"/>
    </source>
</evidence>
<proteinExistence type="inferred from homology"/>
<dbReference type="VEuPathDB" id="GiardiaDB:GMRT_16338"/>
<dbReference type="Pfam" id="PF12697">
    <property type="entry name" value="Abhydrolase_6"/>
    <property type="match status" value="1"/>
</dbReference>
<name>A0A4Z1SXZ7_GIAMU</name>
<evidence type="ECO:0000313" key="4">
    <source>
        <dbReference type="Proteomes" id="UP000315496"/>
    </source>
</evidence>
<keyword evidence="4" id="KW-1185">Reference proteome</keyword>
<gene>
    <name evidence="3" type="ORF">GMRT_16338</name>
</gene>
<dbReference type="SUPFAM" id="SSF53474">
    <property type="entry name" value="alpha/beta-Hydrolases"/>
    <property type="match status" value="1"/>
</dbReference>
<comment type="caution">
    <text evidence="3">The sequence shown here is derived from an EMBL/GenBank/DDBJ whole genome shotgun (WGS) entry which is preliminary data.</text>
</comment>
<accession>A0A4Z1SXZ7</accession>
<sequence>MSTGTITELDPRNFSEVSLPSVKTLRVYHSVPENIENPPRLIFFHGYTRFVNMYTLLLARLSEKFEVLAYDSPGTGGSSGILTGSYSLDSFVEVALELLSSPAFRWIPRAARTLFRGGLRYDPATITEDTTLDSQEISKSLVDSISSDRKTFSIVGHSVGGLFAAALANACWPHVSNVHMIAPAGIVCPMDNYWTRLSKGVLGFARRFRARLFPGKTIAGFIQTQAQTWAIYTLPGMAARMEEDFTRMYRQNASAAVDRFLGMVAFPWSGSSGTFEELNKIIAQTEGITAHVHLMGDDKVIPYTPVNSFFDRMAPSMKVTTYPSVGHDWVMVQPVSIVREIEKAEDLNASHTK</sequence>
<feature type="domain" description="AB hydrolase-1" evidence="2">
    <location>
        <begin position="41"/>
        <end position="336"/>
    </location>
</feature>
<protein>
    <submittedName>
        <fullName evidence="3">ENC6 protein</fullName>
    </submittedName>
</protein>
<dbReference type="OrthoDB" id="10249433at2759"/>
<dbReference type="Gene3D" id="3.40.50.1820">
    <property type="entry name" value="alpha/beta hydrolase"/>
    <property type="match status" value="1"/>
</dbReference>
<dbReference type="InterPro" id="IPR000073">
    <property type="entry name" value="AB_hydrolase_1"/>
</dbReference>
<comment type="similarity">
    <text evidence="1">Belongs to the peptidase S33 family. ABHD4/ABHD5 subfamily.</text>
</comment>